<sequence>MADPALQEILANCYRSTQVCAKTLFPDSFYSPFSDLHKQIFQLIDSGQRKIAIAAPRGLGKTTIARTLGMKGVLFRDVNFISYVSNSATAAEMQTENMKRELKSNTEIRKIFGDIQVSDNDDGFEDSFAIKSWVAFGNTLVMPRGAGQQVRGLIWKNHRPQLIIVDDLEDKNELMNEDNRKKLKEWFLSDLMKSVNRYLDDWRVIYIDTLKHEDSILQMLLESKDWASIRLSLCDSHYNSLVPEYISTEELLKEVDSHREKGALDVFYMEYMNVPVSAEDASFKQENFRYYNETDEEFVKKIKPKLENIVIVDPAKTVKIQSAETAIVGVGLDYETPAIYFRDCVSKKMFPDEIYDEMFAMKTRLNAHTVGIEVTGLEEFIKQPIKNEIQKRGPKASFQPVWLKARGGPADGSKGKIKRIGALVPFYRQGYVFHNHSCCAGLEAQLLMFPRSKLLDIMDAFAYVIEMMELGERYFNPPDEDQNDVEAEFAELEYEEPITNWRYA</sequence>
<dbReference type="AlphaFoldDB" id="A0A6H1ZI78"/>
<organism evidence="1">
    <name type="scientific">viral metagenome</name>
    <dbReference type="NCBI Taxonomy" id="1070528"/>
    <lineage>
        <taxon>unclassified sequences</taxon>
        <taxon>metagenomes</taxon>
        <taxon>organismal metagenomes</taxon>
    </lineage>
</organism>
<gene>
    <name evidence="2" type="ORF">MM415A00172_0033</name>
    <name evidence="1" type="ORF">TM448A00615_0008</name>
</gene>
<dbReference type="Gene3D" id="3.40.50.300">
    <property type="entry name" value="P-loop containing nucleotide triphosphate hydrolases"/>
    <property type="match status" value="1"/>
</dbReference>
<dbReference type="EMBL" id="MT142533">
    <property type="protein sequence ID" value="QJA84689.1"/>
    <property type="molecule type" value="Genomic_DNA"/>
</dbReference>
<accession>A0A6H1ZI78</accession>
<evidence type="ECO:0000313" key="2">
    <source>
        <dbReference type="EMBL" id="QJA84689.1"/>
    </source>
</evidence>
<dbReference type="InterPro" id="IPR027417">
    <property type="entry name" value="P-loop_NTPase"/>
</dbReference>
<reference evidence="1" key="1">
    <citation type="submission" date="2020-03" db="EMBL/GenBank/DDBJ databases">
        <title>The deep terrestrial virosphere.</title>
        <authorList>
            <person name="Holmfeldt K."/>
            <person name="Nilsson E."/>
            <person name="Simone D."/>
            <person name="Lopez-Fernandez M."/>
            <person name="Wu X."/>
            <person name="de Brujin I."/>
            <person name="Lundin D."/>
            <person name="Andersson A."/>
            <person name="Bertilsson S."/>
            <person name="Dopson M."/>
        </authorList>
    </citation>
    <scope>NUCLEOTIDE SEQUENCE</scope>
    <source>
        <strain evidence="2">MM415A00172</strain>
        <strain evidence="1">TM448A00615</strain>
    </source>
</reference>
<protein>
    <submittedName>
        <fullName evidence="1">Putative terminase</fullName>
    </submittedName>
</protein>
<dbReference type="SUPFAM" id="SSF52540">
    <property type="entry name" value="P-loop containing nucleoside triphosphate hydrolases"/>
    <property type="match status" value="1"/>
</dbReference>
<proteinExistence type="predicted"/>
<dbReference type="EMBL" id="MT144034">
    <property type="protein sequence ID" value="QJA47169.1"/>
    <property type="molecule type" value="Genomic_DNA"/>
</dbReference>
<name>A0A6H1ZI78_9ZZZZ</name>
<evidence type="ECO:0000313" key="1">
    <source>
        <dbReference type="EMBL" id="QJA47169.1"/>
    </source>
</evidence>